<dbReference type="InterPro" id="IPR023375">
    <property type="entry name" value="ADC_dom_sf"/>
</dbReference>
<evidence type="ECO:0008006" key="3">
    <source>
        <dbReference type="Google" id="ProtNLM"/>
    </source>
</evidence>
<dbReference type="Gene3D" id="2.40.400.10">
    <property type="entry name" value="Acetoacetate decarboxylase-like"/>
    <property type="match status" value="1"/>
</dbReference>
<evidence type="ECO:0000313" key="2">
    <source>
        <dbReference type="Proteomes" id="UP000672657"/>
    </source>
</evidence>
<organism evidence="1 2">
    <name type="scientific">Cupriavidus numazuensis</name>
    <dbReference type="NCBI Taxonomy" id="221992"/>
    <lineage>
        <taxon>Bacteria</taxon>
        <taxon>Pseudomonadati</taxon>
        <taxon>Pseudomonadota</taxon>
        <taxon>Betaproteobacteria</taxon>
        <taxon>Burkholderiales</taxon>
        <taxon>Burkholderiaceae</taxon>
        <taxon>Cupriavidus</taxon>
    </lineage>
</organism>
<dbReference type="SUPFAM" id="SSF160104">
    <property type="entry name" value="Acetoacetate decarboxylase-like"/>
    <property type="match status" value="1"/>
</dbReference>
<name>A0ABN7Q7C2_9BURK</name>
<proteinExistence type="predicted"/>
<dbReference type="EMBL" id="CAJPVI010000052">
    <property type="protein sequence ID" value="CAG2158969.1"/>
    <property type="molecule type" value="Genomic_DNA"/>
</dbReference>
<accession>A0ABN7Q7C2</accession>
<gene>
    <name evidence="1" type="ORF">LMG26411_06339</name>
</gene>
<dbReference type="Proteomes" id="UP000672657">
    <property type="component" value="Unassembled WGS sequence"/>
</dbReference>
<evidence type="ECO:0000313" key="1">
    <source>
        <dbReference type="EMBL" id="CAG2158969.1"/>
    </source>
</evidence>
<reference evidence="1 2" key="1">
    <citation type="submission" date="2021-03" db="EMBL/GenBank/DDBJ databases">
        <authorList>
            <person name="Peeters C."/>
        </authorList>
    </citation>
    <scope>NUCLEOTIDE SEQUENCE [LARGE SCALE GENOMIC DNA]</scope>
    <source>
        <strain evidence="1 2">LMG 26411</strain>
    </source>
</reference>
<protein>
    <recommendedName>
        <fullName evidence="3">Acetoacetate decarboxylase (ADC)</fullName>
    </recommendedName>
</protein>
<sequence>MACAQIPAMGDRTHPWLTDQTGTAFNPPYPYRQMTIRNLAFTGAILSAALNPAWADGTPDATPSPTTTIDIAGHQVPVVKGGLYDRYRSNPPLAVIEAEAPDVDLSWFKALKKEKVDIGFESYSPNFYYKNSRVTAIFTADLDRLRELMPAQILQKVQPLQVWPGRGLVALTAYAYHYCDNDSYNEIGLSIITTRPDGASFGPLTLMSQAMSNDFWGYVLKLPVNTELARVRGVVGYNLPKWVTGIQYRETDSSVIVEILDAETGNVDVTLETRKLDKLSSKVSMVTNSFTNIDQQGQLTTGHATSRQLAHASSSSAEAVNLSLTDGSLSTFIKTLKLGKMLKYEYVPEFQSALYAPGPL</sequence>
<comment type="caution">
    <text evidence="1">The sequence shown here is derived from an EMBL/GenBank/DDBJ whole genome shotgun (WGS) entry which is preliminary data.</text>
</comment>
<keyword evidence="2" id="KW-1185">Reference proteome</keyword>